<dbReference type="EMBL" id="SDPN01000001">
    <property type="protein sequence ID" value="RXZ73327.1"/>
    <property type="molecule type" value="Genomic_DNA"/>
</dbReference>
<organism evidence="1 2">
    <name type="scientific">Agromyces albus</name>
    <dbReference type="NCBI Taxonomy" id="205332"/>
    <lineage>
        <taxon>Bacteria</taxon>
        <taxon>Bacillati</taxon>
        <taxon>Actinomycetota</taxon>
        <taxon>Actinomycetes</taxon>
        <taxon>Micrococcales</taxon>
        <taxon>Microbacteriaceae</taxon>
        <taxon>Agromyces</taxon>
    </lineage>
</organism>
<accession>A0A4Q2L6U8</accession>
<sequence>MGDAGTPLTRERELTGRVALCLPNGQLNRESVGWTRHPLHDTSGIGRGRVGRGRNKRWEYWVFTSPTAIASLTIAMLDYVATCEMWVLDRRTLEFVDGGATMPLSRGASLPPSHGAGPATANMPGIEAAIFEEHGSTRIRAASARVTIDVLAERPKGHESLGVVVPWSDRRFQYRVKDVARPARGTVTLDGTSHDLPAGESWAVLDHARGRWPYRMTANWGAASGIERGRRLGLQLAGGASDGTGSTENAVSLDGRLHKLGEELEWRFDPEDWLAPWSIRSRHIDLRFEPFYERSSRTALGVIHSETHQCFGTYRGTVTTDAGEIIPVESLFGWAEFVRNRW</sequence>
<proteinExistence type="predicted"/>
<dbReference type="AlphaFoldDB" id="A0A4Q2L6U8"/>
<evidence type="ECO:0000313" key="2">
    <source>
        <dbReference type="Proteomes" id="UP000293865"/>
    </source>
</evidence>
<gene>
    <name evidence="1" type="ORF">ESP51_01115</name>
</gene>
<dbReference type="RefSeq" id="WP_129519029.1">
    <property type="nucleotide sequence ID" value="NZ_SDPN01000001.1"/>
</dbReference>
<evidence type="ECO:0000313" key="1">
    <source>
        <dbReference type="EMBL" id="RXZ73327.1"/>
    </source>
</evidence>
<keyword evidence="2" id="KW-1185">Reference proteome</keyword>
<dbReference type="Proteomes" id="UP000293865">
    <property type="component" value="Unassembled WGS sequence"/>
</dbReference>
<protein>
    <submittedName>
        <fullName evidence="1">DUF2804 domain-containing protein</fullName>
    </submittedName>
</protein>
<reference evidence="1 2" key="1">
    <citation type="submission" date="2019-01" db="EMBL/GenBank/DDBJ databases">
        <title>Agromyces.</title>
        <authorList>
            <person name="Li J."/>
        </authorList>
    </citation>
    <scope>NUCLEOTIDE SEQUENCE [LARGE SCALE GENOMIC DNA]</scope>
    <source>
        <strain evidence="1 2">DSM 15934</strain>
    </source>
</reference>
<dbReference type="OrthoDB" id="9762066at2"/>
<comment type="caution">
    <text evidence="1">The sequence shown here is derived from an EMBL/GenBank/DDBJ whole genome shotgun (WGS) entry which is preliminary data.</text>
</comment>
<dbReference type="PANTHER" id="PTHR35868:SF3">
    <property type="entry name" value="DUF2804 DOMAIN-CONTAINING PROTEIN"/>
    <property type="match status" value="1"/>
</dbReference>
<name>A0A4Q2L6U8_9MICO</name>
<dbReference type="Pfam" id="PF10974">
    <property type="entry name" value="DUF2804"/>
    <property type="match status" value="1"/>
</dbReference>
<dbReference type="InterPro" id="IPR021243">
    <property type="entry name" value="DUF2804"/>
</dbReference>
<dbReference type="PANTHER" id="PTHR35868">
    <property type="entry name" value="DUF2804 DOMAIN-CONTAINING PROTEIN-RELATED"/>
    <property type="match status" value="1"/>
</dbReference>